<dbReference type="EMBL" id="BLAY01000041">
    <property type="protein sequence ID" value="GET38247.1"/>
    <property type="molecule type" value="Genomic_DNA"/>
</dbReference>
<accession>A0AAV3XFM4</accession>
<dbReference type="Gene3D" id="3.30.40.220">
    <property type="match status" value="2"/>
</dbReference>
<sequence length="320" mass="37099">MGQSLIILTCENPACSQEFTKSLAEFKRSEKLGRQHFCCLKCFAQCKGIRNFKDKINTNTEHLQKGSERDEFSPFRHSLKIIKKSSKQRNKEYSVTLEDLKFLWEQQQGICPYTGWKLELLPCVTDWEKAPLTPRRASVDRKDCSKGYTIDNIQFVAAFANFTKNAFTDQDLIEFCQAVTQFRQEKKVNAGLIKSSIKANSIDEYLGFRYYFKMARKNAKAKGKECTITLEYLKYLWETQGGRCPYTGWKLDNPQTTKDWDNYRFHPQRASLDRIDPHQGYVPGNVQFVSVIANLGKRDFKEEELLEFCQAVAEYRGGNG</sequence>
<comment type="caution">
    <text evidence="1">The sequence shown here is derived from an EMBL/GenBank/DDBJ whole genome shotgun (WGS) entry which is preliminary data.</text>
</comment>
<protein>
    <submittedName>
        <fullName evidence="1">Uncharacterized protein</fullName>
    </submittedName>
</protein>
<name>A0AAV3XFM4_9CYAN</name>
<dbReference type="Proteomes" id="UP001050975">
    <property type="component" value="Unassembled WGS sequence"/>
</dbReference>
<dbReference type="AlphaFoldDB" id="A0AAV3XFM4"/>
<reference evidence="1" key="1">
    <citation type="submission" date="2019-10" db="EMBL/GenBank/DDBJ databases">
        <title>Draft genome sequece of Microseira wollei NIES-4236.</title>
        <authorList>
            <person name="Yamaguchi H."/>
            <person name="Suzuki S."/>
            <person name="Kawachi M."/>
        </authorList>
    </citation>
    <scope>NUCLEOTIDE SEQUENCE</scope>
    <source>
        <strain evidence="1">NIES-4236</strain>
    </source>
</reference>
<evidence type="ECO:0000313" key="2">
    <source>
        <dbReference type="Proteomes" id="UP001050975"/>
    </source>
</evidence>
<proteinExistence type="predicted"/>
<dbReference type="RefSeq" id="WP_226581168.1">
    <property type="nucleotide sequence ID" value="NZ_BLAY01000041.1"/>
</dbReference>
<gene>
    <name evidence="1" type="ORF">MiSe_30020</name>
</gene>
<keyword evidence="2" id="KW-1185">Reference proteome</keyword>
<evidence type="ECO:0000313" key="1">
    <source>
        <dbReference type="EMBL" id="GET38247.1"/>
    </source>
</evidence>
<organism evidence="1 2">
    <name type="scientific">Microseira wollei NIES-4236</name>
    <dbReference type="NCBI Taxonomy" id="2530354"/>
    <lineage>
        <taxon>Bacteria</taxon>
        <taxon>Bacillati</taxon>
        <taxon>Cyanobacteriota</taxon>
        <taxon>Cyanophyceae</taxon>
        <taxon>Oscillatoriophycideae</taxon>
        <taxon>Aerosakkonematales</taxon>
        <taxon>Aerosakkonemataceae</taxon>
        <taxon>Microseira</taxon>
    </lineage>
</organism>